<dbReference type="Proteomes" id="UP001165101">
    <property type="component" value="Unassembled WGS sequence"/>
</dbReference>
<proteinExistence type="predicted"/>
<evidence type="ECO:0000313" key="2">
    <source>
        <dbReference type="Proteomes" id="UP001165101"/>
    </source>
</evidence>
<organism evidence="1 2">
    <name type="scientific">Candida boidinii</name>
    <name type="common">Yeast</name>
    <dbReference type="NCBI Taxonomy" id="5477"/>
    <lineage>
        <taxon>Eukaryota</taxon>
        <taxon>Fungi</taxon>
        <taxon>Dikarya</taxon>
        <taxon>Ascomycota</taxon>
        <taxon>Saccharomycotina</taxon>
        <taxon>Pichiomycetes</taxon>
        <taxon>Pichiales</taxon>
        <taxon>Pichiaceae</taxon>
        <taxon>Ogataea</taxon>
        <taxon>Ogataea/Candida clade</taxon>
    </lineage>
</organism>
<accession>A0ACB5TLP8</accession>
<name>A0ACB5TLP8_CANBO</name>
<protein>
    <submittedName>
        <fullName evidence="1">Unnamed protein product</fullName>
    </submittedName>
</protein>
<sequence>MSSEEDRTKINWDYRFRSFKGWVPVIVLVYIGFTQYAFCYEFLYNELNKTLGRRSVFIGLCIVHGWLSFTLLSSWFFIFYFGPGKPPGKVKLFDLEKYVRTGNILTEKLNDNSMVSTTDASLNDTITRIGSSLTIGEDEKAGRGDNNNNNINININDTNSEKENEGFSFIDPPEIFFCDSEGLPFWCSTCKSIKSLRSHHSSWYNTCVPKFDHFCVWIGDLIGYRNNQYYIIFVFSFWLLFLFDVISMICFSSKLHNFGKTHTLHPVLIIMYIIDCFWFTMITSLVYTTVKHLINNETTMDMLQINKRRKYLRDDAIKKTGTWRVMMQILRGYNIDDDSVVTPYERYINIQHPVLSNIRLIIRLKQDEKPYKKDIWSNIKDTFLIRDKYKSLDNSSSILEFDNESFSDNFKSLINDKIQKNDFRIMSNVVPTNLN</sequence>
<evidence type="ECO:0000313" key="1">
    <source>
        <dbReference type="EMBL" id="GME90729.1"/>
    </source>
</evidence>
<dbReference type="EMBL" id="BSXV01000813">
    <property type="protein sequence ID" value="GME90729.1"/>
    <property type="molecule type" value="Genomic_DNA"/>
</dbReference>
<reference evidence="1" key="1">
    <citation type="submission" date="2023-04" db="EMBL/GenBank/DDBJ databases">
        <title>Candida boidinii NBRC 1967.</title>
        <authorList>
            <person name="Ichikawa N."/>
            <person name="Sato H."/>
            <person name="Tonouchi N."/>
        </authorList>
    </citation>
    <scope>NUCLEOTIDE SEQUENCE</scope>
    <source>
        <strain evidence="1">NBRC 1967</strain>
    </source>
</reference>
<keyword evidence="2" id="KW-1185">Reference proteome</keyword>
<comment type="caution">
    <text evidence="1">The sequence shown here is derived from an EMBL/GenBank/DDBJ whole genome shotgun (WGS) entry which is preliminary data.</text>
</comment>
<gene>
    <name evidence="1" type="ORF">Cboi01_000197600</name>
</gene>